<dbReference type="InterPro" id="IPR045087">
    <property type="entry name" value="Cu-oxidase_fam"/>
</dbReference>
<dbReference type="PROSITE" id="PS00079">
    <property type="entry name" value="MULTICOPPER_OXIDASE1"/>
    <property type="match status" value="1"/>
</dbReference>
<evidence type="ECO:0000259" key="6">
    <source>
        <dbReference type="Pfam" id="PF00394"/>
    </source>
</evidence>
<dbReference type="InterPro" id="IPR034282">
    <property type="entry name" value="CuRO_2_CopA"/>
</dbReference>
<feature type="chain" id="PRO_5017355044" evidence="5">
    <location>
        <begin position="22"/>
        <end position="706"/>
    </location>
</feature>
<feature type="domain" description="Plastocyanin-like" evidence="8">
    <location>
        <begin position="56"/>
        <end position="160"/>
    </location>
</feature>
<keyword evidence="1" id="KW-0479">Metal-binding</keyword>
<dbReference type="GO" id="GO:0005507">
    <property type="term" value="F:copper ion binding"/>
    <property type="evidence" value="ECO:0007669"/>
    <property type="project" value="InterPro"/>
</dbReference>
<dbReference type="GO" id="GO:0042597">
    <property type="term" value="C:periplasmic space"/>
    <property type="evidence" value="ECO:0007669"/>
    <property type="project" value="InterPro"/>
</dbReference>
<dbReference type="Pfam" id="PF07731">
    <property type="entry name" value="Cu-oxidase_2"/>
    <property type="match status" value="1"/>
</dbReference>
<name>A0A399RNF1_9PROT</name>
<protein>
    <submittedName>
        <fullName evidence="9">Copper resistance system multicopper oxidase</fullName>
    </submittedName>
</protein>
<proteinExistence type="predicted"/>
<dbReference type="CDD" id="cd13848">
    <property type="entry name" value="CuRO_1_CopA"/>
    <property type="match status" value="1"/>
</dbReference>
<dbReference type="GO" id="GO:0016491">
    <property type="term" value="F:oxidoreductase activity"/>
    <property type="evidence" value="ECO:0007669"/>
    <property type="project" value="UniProtKB-KW"/>
</dbReference>
<sequence>MFNRRSFLGAALGSSAAIGSASLLPAWARSAVHGNTGITTLTGNNFDLDVGEFAVNIGGRMGHAVGVNGTLPAPLIRFREGEEVTLNVINRLKADTSIHWHGLLVPFYMDGVPGVSFPGIKPGETFQYKFAVPQSGTYWYHSHSGLQEQQGHYGPLIIDPAGADPVTYDREYVMVLSDWSFEHPHRIFEKLKASAETYNFNQRTLGDFAEDAGEEGFGDALADRAMWGNMRMSPRDIADVTGATYTYLINGHSTFDNWNGVFEPGERVRLRIINASAMSIFNVRLPGLPMTVVAADGLNVRPVETDEFQIGVAETYDVIVEPQDAKAYAFVAESIDRSGQAVATLGPRAGMRVEAPELRPVPTLTMKDMAMDHGSHGGHSMSGMKAGQGEAAPTSHEGHDMGGMSHEGHDMTKMDHSTHGDMSGMDHSNHDMSGMAHSGHNMSAMDGGMQAHIHANGPGVAGLAMMPVSRLDEPGIGLEDVPHRVLTYADLRSLEPNYDTRPPERELEIHLTSNMHRYMWSFDGVKFSEVTESIRLNEGERVRFMLVNDTMMPHPIHLHGMFFELENGGGNHRPRKHTVIVKPGDKVAFDVSSEHVGDWAFHCHLLFHMHAGMMNVVSVIPAADGAAAAPADRHPGHAGHEGMDHSQHSDMDHGSMNHEGMDHGNMDHGNMDHSKMDHGAMNHDGHSGMQHEGHDMSQHKDHGGHQ</sequence>
<dbReference type="InterPro" id="IPR011706">
    <property type="entry name" value="Cu-oxidase_C"/>
</dbReference>
<feature type="domain" description="Plastocyanin-like" evidence="6">
    <location>
        <begin position="238"/>
        <end position="335"/>
    </location>
</feature>
<dbReference type="InterPro" id="IPR006376">
    <property type="entry name" value="Cu-R_CopA"/>
</dbReference>
<dbReference type="SUPFAM" id="SSF49503">
    <property type="entry name" value="Cupredoxins"/>
    <property type="match status" value="3"/>
</dbReference>
<evidence type="ECO:0000313" key="10">
    <source>
        <dbReference type="Proteomes" id="UP000265845"/>
    </source>
</evidence>
<dbReference type="CDD" id="cd13896">
    <property type="entry name" value="CuRO_3_CopA"/>
    <property type="match status" value="1"/>
</dbReference>
<dbReference type="AlphaFoldDB" id="A0A399RNF1"/>
<dbReference type="InterPro" id="IPR002355">
    <property type="entry name" value="Cu_oxidase_Cu_BS"/>
</dbReference>
<dbReference type="Proteomes" id="UP000265845">
    <property type="component" value="Unassembled WGS sequence"/>
</dbReference>
<keyword evidence="3" id="KW-0186">Copper</keyword>
<dbReference type="RefSeq" id="WP_119452233.1">
    <property type="nucleotide sequence ID" value="NZ_QWGA01000001.1"/>
</dbReference>
<feature type="compositionally biased region" description="Basic and acidic residues" evidence="4">
    <location>
        <begin position="396"/>
        <end position="419"/>
    </location>
</feature>
<evidence type="ECO:0000256" key="4">
    <source>
        <dbReference type="SAM" id="MobiDB-lite"/>
    </source>
</evidence>
<keyword evidence="10" id="KW-1185">Reference proteome</keyword>
<dbReference type="PANTHER" id="PTHR11709:SF394">
    <property type="entry name" value="FI03373P-RELATED"/>
    <property type="match status" value="1"/>
</dbReference>
<evidence type="ECO:0000256" key="2">
    <source>
        <dbReference type="ARBA" id="ARBA00023002"/>
    </source>
</evidence>
<comment type="caution">
    <text evidence="9">The sequence shown here is derived from an EMBL/GenBank/DDBJ whole genome shotgun (WGS) entry which is preliminary data.</text>
</comment>
<dbReference type="InterPro" id="IPR008972">
    <property type="entry name" value="Cupredoxin"/>
</dbReference>
<evidence type="ECO:0000256" key="1">
    <source>
        <dbReference type="ARBA" id="ARBA00022723"/>
    </source>
</evidence>
<dbReference type="Pfam" id="PF07732">
    <property type="entry name" value="Cu-oxidase_3"/>
    <property type="match status" value="1"/>
</dbReference>
<dbReference type="InterPro" id="IPR001117">
    <property type="entry name" value="Cu-oxidase_2nd"/>
</dbReference>
<dbReference type="InterPro" id="IPR034279">
    <property type="entry name" value="CuRO_3_CopA"/>
</dbReference>
<feature type="compositionally biased region" description="Basic and acidic residues" evidence="4">
    <location>
        <begin position="631"/>
        <end position="706"/>
    </location>
</feature>
<dbReference type="PROSITE" id="PS00080">
    <property type="entry name" value="MULTICOPPER_OXIDASE2"/>
    <property type="match status" value="1"/>
</dbReference>
<gene>
    <name evidence="9" type="ORF">D1222_00145</name>
</gene>
<evidence type="ECO:0000259" key="8">
    <source>
        <dbReference type="Pfam" id="PF07732"/>
    </source>
</evidence>
<evidence type="ECO:0000256" key="3">
    <source>
        <dbReference type="ARBA" id="ARBA00023008"/>
    </source>
</evidence>
<dbReference type="InterPro" id="IPR034284">
    <property type="entry name" value="CuRO_1_CopA"/>
</dbReference>
<evidence type="ECO:0000256" key="5">
    <source>
        <dbReference type="SAM" id="SignalP"/>
    </source>
</evidence>
<organism evidence="9 10">
    <name type="scientific">Henriciella algicola</name>
    <dbReference type="NCBI Taxonomy" id="1608422"/>
    <lineage>
        <taxon>Bacteria</taxon>
        <taxon>Pseudomonadati</taxon>
        <taxon>Pseudomonadota</taxon>
        <taxon>Alphaproteobacteria</taxon>
        <taxon>Hyphomonadales</taxon>
        <taxon>Hyphomonadaceae</taxon>
        <taxon>Henriciella</taxon>
    </lineage>
</organism>
<feature type="region of interest" description="Disordered" evidence="4">
    <location>
        <begin position="628"/>
        <end position="706"/>
    </location>
</feature>
<dbReference type="InterPro" id="IPR006311">
    <property type="entry name" value="TAT_signal"/>
</dbReference>
<feature type="signal peptide" evidence="5">
    <location>
        <begin position="1"/>
        <end position="21"/>
    </location>
</feature>
<evidence type="ECO:0000313" key="9">
    <source>
        <dbReference type="EMBL" id="RIJ33320.1"/>
    </source>
</evidence>
<dbReference type="CDD" id="cd13874">
    <property type="entry name" value="CuRO_2_CopA"/>
    <property type="match status" value="1"/>
</dbReference>
<dbReference type="InterPro" id="IPR011707">
    <property type="entry name" value="Cu-oxidase-like_N"/>
</dbReference>
<dbReference type="NCBIfam" id="TIGR01480">
    <property type="entry name" value="copper_res_A"/>
    <property type="match status" value="1"/>
</dbReference>
<dbReference type="PANTHER" id="PTHR11709">
    <property type="entry name" value="MULTI-COPPER OXIDASE"/>
    <property type="match status" value="1"/>
</dbReference>
<evidence type="ECO:0000259" key="7">
    <source>
        <dbReference type="Pfam" id="PF07731"/>
    </source>
</evidence>
<accession>A0A399RNF1</accession>
<dbReference type="InterPro" id="IPR033138">
    <property type="entry name" value="Cu_oxidase_CS"/>
</dbReference>
<keyword evidence="2" id="KW-0560">Oxidoreductase</keyword>
<dbReference type="EMBL" id="QWGA01000001">
    <property type="protein sequence ID" value="RIJ33320.1"/>
    <property type="molecule type" value="Genomic_DNA"/>
</dbReference>
<dbReference type="PROSITE" id="PS51318">
    <property type="entry name" value="TAT"/>
    <property type="match status" value="1"/>
</dbReference>
<feature type="region of interest" description="Disordered" evidence="4">
    <location>
        <begin position="374"/>
        <end position="427"/>
    </location>
</feature>
<dbReference type="OrthoDB" id="9757546at2"/>
<keyword evidence="5" id="KW-0732">Signal</keyword>
<dbReference type="Gene3D" id="2.60.40.420">
    <property type="entry name" value="Cupredoxins - blue copper proteins"/>
    <property type="match status" value="3"/>
</dbReference>
<reference evidence="9 10" key="1">
    <citation type="submission" date="2018-08" db="EMBL/GenBank/DDBJ databases">
        <title>Henriciella mobilis sp. nov., isolated from seawater.</title>
        <authorList>
            <person name="Cheng H."/>
            <person name="Wu Y.-H."/>
            <person name="Xu X.-W."/>
            <person name="Guo L.-L."/>
        </authorList>
    </citation>
    <scope>NUCLEOTIDE SEQUENCE [LARGE SCALE GENOMIC DNA]</scope>
    <source>
        <strain evidence="9 10">CCUG67844</strain>
    </source>
</reference>
<feature type="domain" description="Plastocyanin-like" evidence="7">
    <location>
        <begin position="501"/>
        <end position="621"/>
    </location>
</feature>
<dbReference type="Pfam" id="PF00394">
    <property type="entry name" value="Cu-oxidase"/>
    <property type="match status" value="1"/>
</dbReference>